<comment type="similarity">
    <text evidence="7">Belongs to the TRAP transporter large permease family.</text>
</comment>
<feature type="transmembrane region" description="Helical" evidence="7">
    <location>
        <begin position="271"/>
        <end position="295"/>
    </location>
</feature>
<dbReference type="Proteomes" id="UP000184517">
    <property type="component" value="Unassembled WGS sequence"/>
</dbReference>
<keyword evidence="4 7" id="KW-0812">Transmembrane</keyword>
<feature type="transmembrane region" description="Helical" evidence="7">
    <location>
        <begin position="170"/>
        <end position="191"/>
    </location>
</feature>
<dbReference type="PANTHER" id="PTHR33362">
    <property type="entry name" value="SIALIC ACID TRAP TRANSPORTER PERMEASE PROTEIN SIAT-RELATED"/>
    <property type="match status" value="1"/>
</dbReference>
<dbReference type="GO" id="GO:0005886">
    <property type="term" value="C:plasma membrane"/>
    <property type="evidence" value="ECO:0007669"/>
    <property type="project" value="UniProtKB-SubCell"/>
</dbReference>
<keyword evidence="7" id="KW-0813">Transport</keyword>
<feature type="domain" description="TRAP C4-dicarboxylate transport system permease DctM subunit" evidence="8">
    <location>
        <begin position="8"/>
        <end position="416"/>
    </location>
</feature>
<dbReference type="STRING" id="1122206.SAMN02745753_02930"/>
<dbReference type="AlphaFoldDB" id="A0A1M5FQ17"/>
<protein>
    <recommendedName>
        <fullName evidence="7">TRAP transporter large permease protein</fullName>
    </recommendedName>
</protein>
<feature type="transmembrane region" description="Helical" evidence="7">
    <location>
        <begin position="6"/>
        <end position="33"/>
    </location>
</feature>
<feature type="transmembrane region" description="Helical" evidence="7">
    <location>
        <begin position="315"/>
        <end position="348"/>
    </location>
</feature>
<feature type="transmembrane region" description="Helical" evidence="7">
    <location>
        <begin position="137"/>
        <end position="158"/>
    </location>
</feature>
<feature type="transmembrane region" description="Helical" evidence="7">
    <location>
        <begin position="395"/>
        <end position="417"/>
    </location>
</feature>
<feature type="transmembrane region" description="Helical" evidence="7">
    <location>
        <begin position="240"/>
        <end position="259"/>
    </location>
</feature>
<evidence type="ECO:0000259" key="8">
    <source>
        <dbReference type="Pfam" id="PF06808"/>
    </source>
</evidence>
<evidence type="ECO:0000256" key="5">
    <source>
        <dbReference type="ARBA" id="ARBA00022989"/>
    </source>
</evidence>
<accession>A0A1M5FQ17</accession>
<evidence type="ECO:0000313" key="10">
    <source>
        <dbReference type="Proteomes" id="UP000184517"/>
    </source>
</evidence>
<reference evidence="10" key="1">
    <citation type="submission" date="2016-11" db="EMBL/GenBank/DDBJ databases">
        <authorList>
            <person name="Varghese N."/>
            <person name="Submissions S."/>
        </authorList>
    </citation>
    <scope>NUCLEOTIDE SEQUENCE [LARGE SCALE GENOMIC DNA]</scope>
    <source>
        <strain evidence="10">DSM 16579</strain>
    </source>
</reference>
<keyword evidence="3 7" id="KW-0997">Cell inner membrane</keyword>
<dbReference type="EMBL" id="FQVF01000013">
    <property type="protein sequence ID" value="SHF93514.1"/>
    <property type="molecule type" value="Genomic_DNA"/>
</dbReference>
<gene>
    <name evidence="9" type="ORF">SAMN02745753_02930</name>
</gene>
<organism evidence="9 10">
    <name type="scientific">Marinomonas polaris DSM 16579</name>
    <dbReference type="NCBI Taxonomy" id="1122206"/>
    <lineage>
        <taxon>Bacteria</taxon>
        <taxon>Pseudomonadati</taxon>
        <taxon>Pseudomonadota</taxon>
        <taxon>Gammaproteobacteria</taxon>
        <taxon>Oceanospirillales</taxon>
        <taxon>Oceanospirillaceae</taxon>
        <taxon>Marinomonas</taxon>
    </lineage>
</organism>
<keyword evidence="6 7" id="KW-0472">Membrane</keyword>
<dbReference type="Pfam" id="PF06808">
    <property type="entry name" value="DctM"/>
    <property type="match status" value="1"/>
</dbReference>
<feature type="transmembrane region" description="Helical" evidence="7">
    <location>
        <begin position="54"/>
        <end position="75"/>
    </location>
</feature>
<dbReference type="OrthoDB" id="9796052at2"/>
<feature type="transmembrane region" description="Helical" evidence="7">
    <location>
        <begin position="212"/>
        <end position="234"/>
    </location>
</feature>
<evidence type="ECO:0000256" key="6">
    <source>
        <dbReference type="ARBA" id="ARBA00023136"/>
    </source>
</evidence>
<feature type="transmembrane region" description="Helical" evidence="7">
    <location>
        <begin position="355"/>
        <end position="375"/>
    </location>
</feature>
<evidence type="ECO:0000256" key="1">
    <source>
        <dbReference type="ARBA" id="ARBA00004429"/>
    </source>
</evidence>
<dbReference type="PIRSF" id="PIRSF006066">
    <property type="entry name" value="HI0050"/>
    <property type="match status" value="1"/>
</dbReference>
<feature type="transmembrane region" description="Helical" evidence="7">
    <location>
        <begin position="95"/>
        <end position="125"/>
    </location>
</feature>
<evidence type="ECO:0000313" key="9">
    <source>
        <dbReference type="EMBL" id="SHF93514.1"/>
    </source>
</evidence>
<evidence type="ECO:0000256" key="7">
    <source>
        <dbReference type="RuleBase" id="RU369079"/>
    </source>
</evidence>
<dbReference type="PANTHER" id="PTHR33362:SF4">
    <property type="entry name" value="2,3-DIKETO-L-GULONATE TRAP TRANSPORTER LARGE PERMEASE PROTEIN YIAN"/>
    <property type="match status" value="1"/>
</dbReference>
<proteinExistence type="inferred from homology"/>
<name>A0A1M5FQ17_9GAMM</name>
<dbReference type="InterPro" id="IPR010656">
    <property type="entry name" value="DctM"/>
</dbReference>
<comment type="function">
    <text evidence="7">Part of the tripartite ATP-independent periplasmic (TRAP) transport system.</text>
</comment>
<keyword evidence="10" id="KW-1185">Reference proteome</keyword>
<evidence type="ECO:0000256" key="3">
    <source>
        <dbReference type="ARBA" id="ARBA00022519"/>
    </source>
</evidence>
<sequence>MALGIFLLSLAGFMFLGMPIAFALVLTGITLMWHLDFFDAQLIAQNLINGADSFPLMAVPFFILAGEVMNAGGISKRIINLAISCVGHRRGGLGYVAIIAAVILASLSGSAIADTAALATLLLPMMRNNGYPIGRSAGLIAAGGIIAPIIPPSMPFIIFGVTANQSISKLFMAGIVPGIIMGLGLVLAWKWSMKTVDVEPQPRQNIKTRLRVAKDGFFALLMPVIIIGGLRGGLFTPTEAAVIAAGYAMIISLLVYRELKISDLIPLFIQAAYTTSIVMFLCAAAIVSSYMVTLADLPAELISILEPIMDSPRTLMATIVVVMLLIGMVMDLTPTILILAPVTIPLIIKAGIDPIYFGVMFIMVGCVGLITPPVGTVLSVVSSVAKEPLEKITRGILPFLFAYMAIIVLFVIFPEIITVPAKLLY</sequence>
<evidence type="ECO:0000256" key="4">
    <source>
        <dbReference type="ARBA" id="ARBA00022692"/>
    </source>
</evidence>
<dbReference type="InterPro" id="IPR004681">
    <property type="entry name" value="TRAP_DctM"/>
</dbReference>
<dbReference type="RefSeq" id="WP_072840419.1">
    <property type="nucleotide sequence ID" value="NZ_FQVF01000013.1"/>
</dbReference>
<evidence type="ECO:0000256" key="2">
    <source>
        <dbReference type="ARBA" id="ARBA00022475"/>
    </source>
</evidence>
<comment type="subunit">
    <text evidence="7">The complex comprises the extracytoplasmic solute receptor protein and the two transmembrane proteins.</text>
</comment>
<dbReference type="NCBIfam" id="TIGR00786">
    <property type="entry name" value="dctM"/>
    <property type="match status" value="1"/>
</dbReference>
<comment type="subcellular location">
    <subcellularLocation>
        <location evidence="1 7">Cell inner membrane</location>
        <topology evidence="1 7">Multi-pass membrane protein</topology>
    </subcellularLocation>
</comment>
<keyword evidence="5 7" id="KW-1133">Transmembrane helix</keyword>
<keyword evidence="2" id="KW-1003">Cell membrane</keyword>
<dbReference type="GO" id="GO:0022857">
    <property type="term" value="F:transmembrane transporter activity"/>
    <property type="evidence" value="ECO:0007669"/>
    <property type="project" value="UniProtKB-UniRule"/>
</dbReference>